<organism evidence="1 2">
    <name type="scientific">Hypoxylon rubiginosum</name>
    <dbReference type="NCBI Taxonomy" id="110542"/>
    <lineage>
        <taxon>Eukaryota</taxon>
        <taxon>Fungi</taxon>
        <taxon>Dikarya</taxon>
        <taxon>Ascomycota</taxon>
        <taxon>Pezizomycotina</taxon>
        <taxon>Sordariomycetes</taxon>
        <taxon>Xylariomycetidae</taxon>
        <taxon>Xylariales</taxon>
        <taxon>Hypoxylaceae</taxon>
        <taxon>Hypoxylon</taxon>
    </lineage>
</organism>
<accession>A0ACB9ZEB7</accession>
<reference evidence="1 2" key="1">
    <citation type="journal article" date="2022" name="New Phytol.">
        <title>Ecological generalism drives hyperdiversity of secondary metabolite gene clusters in xylarialean endophytes.</title>
        <authorList>
            <person name="Franco M.E.E."/>
            <person name="Wisecaver J.H."/>
            <person name="Arnold A.E."/>
            <person name="Ju Y.M."/>
            <person name="Slot J.C."/>
            <person name="Ahrendt S."/>
            <person name="Moore L.P."/>
            <person name="Eastman K.E."/>
            <person name="Scott K."/>
            <person name="Konkel Z."/>
            <person name="Mondo S.J."/>
            <person name="Kuo A."/>
            <person name="Hayes R.D."/>
            <person name="Haridas S."/>
            <person name="Andreopoulos B."/>
            <person name="Riley R."/>
            <person name="LaButti K."/>
            <person name="Pangilinan J."/>
            <person name="Lipzen A."/>
            <person name="Amirebrahimi M."/>
            <person name="Yan J."/>
            <person name="Adam C."/>
            <person name="Keymanesh K."/>
            <person name="Ng V."/>
            <person name="Louie K."/>
            <person name="Northen T."/>
            <person name="Drula E."/>
            <person name="Henrissat B."/>
            <person name="Hsieh H.M."/>
            <person name="Youens-Clark K."/>
            <person name="Lutzoni F."/>
            <person name="Miadlikowska J."/>
            <person name="Eastwood D.C."/>
            <person name="Hamelin R.C."/>
            <person name="Grigoriev I.V."/>
            <person name="U'Ren J.M."/>
        </authorList>
    </citation>
    <scope>NUCLEOTIDE SEQUENCE [LARGE SCALE GENOMIC DNA]</scope>
    <source>
        <strain evidence="1 2">CBS 119005</strain>
    </source>
</reference>
<protein>
    <submittedName>
        <fullName evidence="1">Pyoverdine/dityrosine biosynthesis protein-domain-containing protein</fullName>
    </submittedName>
</protein>
<comment type="caution">
    <text evidence="1">The sequence shown here is derived from an EMBL/GenBank/DDBJ whole genome shotgun (WGS) entry which is preliminary data.</text>
</comment>
<evidence type="ECO:0000313" key="2">
    <source>
        <dbReference type="Proteomes" id="UP001497700"/>
    </source>
</evidence>
<sequence length="595" mass="67349">MSKIYLKAAAPDPPRQLPRPSNKNPIRPSHHFSLHARTKVSTLELLIMEFPHHGESIYYRYQASFVRDWHGNLLYCNGPVADRISEFWHTIRVSLTKDNGVATKRRQVYQARLGEDLRGLTVYELYHASKGLVTGIILNDGVEDTTSKEDFVVFFNQLILHQVDFVIGSPKANPTPDNHHESATERIVSLFDTYLRYQGEEDKWDTCGRAYFAERVQHFTSRGTRVELCLPAFPCKSSNTDKVTGKDPDYGERLALERLHGFVEELEKIYEPGAKLWIISDGHVFSDCIGVDDQDVDSYNGKLIEMNRAIGLRRGNVNRVGFKSLVDLFELERYRSQSELSHLAPQLNIPVIDHHVETRTTVEAELCRRILMAGCQSQKSALRHRIDSQDAAILALYRGFSRFMLEDLELHPFTRKMSRSKQKKLSAKVAFEMIMRNQAYSNLVELLFPNHIRLSIHAHNNAGPKFGIQLFDPTAVRAVESLSPDGGPMSSRDLLHIPTPWHNCVAKMAGSEVLYVTKAKVVRQWPGELDVRGYDDDDDGAVYYSLRDGHVCGAEGDKREGAAKKEELAVLSRDGISSLEIFPVRYIAAGSTALV</sequence>
<proteinExistence type="predicted"/>
<keyword evidence="2" id="KW-1185">Reference proteome</keyword>
<dbReference type="EMBL" id="MU393428">
    <property type="protein sequence ID" value="KAI4869717.1"/>
    <property type="molecule type" value="Genomic_DNA"/>
</dbReference>
<dbReference type="Proteomes" id="UP001497700">
    <property type="component" value="Unassembled WGS sequence"/>
</dbReference>
<name>A0ACB9ZEB7_9PEZI</name>
<gene>
    <name evidence="1" type="ORF">F4820DRAFT_405780</name>
</gene>
<evidence type="ECO:0000313" key="1">
    <source>
        <dbReference type="EMBL" id="KAI4869717.1"/>
    </source>
</evidence>